<accession>A0ABS1IY84</accession>
<dbReference type="InterPro" id="IPR016032">
    <property type="entry name" value="Sig_transdc_resp-reg_C-effctor"/>
</dbReference>
<evidence type="ECO:0000313" key="3">
    <source>
        <dbReference type="Proteomes" id="UP000604730"/>
    </source>
</evidence>
<gene>
    <name evidence="2" type="ORF">JJN12_03530</name>
</gene>
<feature type="domain" description="GGDEF" evidence="1">
    <location>
        <begin position="300"/>
        <end position="390"/>
    </location>
</feature>
<reference evidence="2 3" key="1">
    <citation type="submission" date="2021-01" db="EMBL/GenBank/DDBJ databases">
        <title>Isolation and description of Catonella massiliensis sp. nov., a novel Catonella species, isolated from a stable periodontitis subject.</title>
        <authorList>
            <person name="Antezack A."/>
            <person name="Boxberger M."/>
            <person name="La Scola B."/>
            <person name="Monnet-Corti V."/>
        </authorList>
    </citation>
    <scope>NUCLEOTIDE SEQUENCE [LARGE SCALE GENOMIC DNA]</scope>
    <source>
        <strain evidence="2 3">Marseille-Q4567</strain>
    </source>
</reference>
<dbReference type="InterPro" id="IPR029787">
    <property type="entry name" value="Nucleotide_cyclase"/>
</dbReference>
<dbReference type="InterPro" id="IPR011990">
    <property type="entry name" value="TPR-like_helical_dom_sf"/>
</dbReference>
<dbReference type="Proteomes" id="UP000604730">
    <property type="component" value="Unassembled WGS sequence"/>
</dbReference>
<dbReference type="InterPro" id="IPR000160">
    <property type="entry name" value="GGDEF_dom"/>
</dbReference>
<dbReference type="Gene3D" id="1.25.40.10">
    <property type="entry name" value="Tetratricopeptide repeat domain"/>
    <property type="match status" value="1"/>
</dbReference>
<dbReference type="InterPro" id="IPR051677">
    <property type="entry name" value="AfsR-DnrI-RedD_regulator"/>
</dbReference>
<comment type="caution">
    <text evidence="2">The sequence shown here is derived from an EMBL/GenBank/DDBJ whole genome shotgun (WGS) entry which is preliminary data.</text>
</comment>
<dbReference type="InterPro" id="IPR036388">
    <property type="entry name" value="WH-like_DNA-bd_sf"/>
</dbReference>
<dbReference type="SUPFAM" id="SSF55073">
    <property type="entry name" value="Nucleotide cyclase"/>
    <property type="match status" value="1"/>
</dbReference>
<name>A0ABS1IY84_9FIRM</name>
<protein>
    <recommendedName>
        <fullName evidence="1">GGDEF domain-containing protein</fullName>
    </recommendedName>
</protein>
<dbReference type="InterPro" id="IPR005158">
    <property type="entry name" value="BTAD"/>
</dbReference>
<dbReference type="PROSITE" id="PS50887">
    <property type="entry name" value="GGDEF"/>
    <property type="match status" value="1"/>
</dbReference>
<sequence>MTMNISVLGKFSIEYNGKTVSDDINRSKKMWNLLAFIVMNHNSAITQSRFIDSLWSDDNNNPVNALKTQLFRTREMLKPLGLEGEGCILSSRGAYSWNPEFEIVLDCELFEGLIQDAENASLSREEKISRYMEALKLYQGDFIPKLAGEVWTIPISARYHSMYLEAVKSLCELLEENNDFDAIIKVIHKAIEIDNLDEKLHCLLILAYIRCDRYKDALDHYDNATNMLYRCLGVNPSDELRTLYSQIMDTQKAMETDLAIIQEQLMENSSDEGAFFCEYGYFVKTYQLTKRRLERLGLSTYLCLLTLQADSAKALDFAKLDDYMSKVLGILKISLRTGDVVSKYSGAQYILMLSCVNFENADIVMNRILARYKKRHRTDRVTLSYKIKEI</sequence>
<evidence type="ECO:0000313" key="2">
    <source>
        <dbReference type="EMBL" id="MBK5896856.1"/>
    </source>
</evidence>
<dbReference type="SUPFAM" id="SSF48452">
    <property type="entry name" value="TPR-like"/>
    <property type="match status" value="1"/>
</dbReference>
<keyword evidence="3" id="KW-1185">Reference proteome</keyword>
<dbReference type="PANTHER" id="PTHR35807">
    <property type="entry name" value="TRANSCRIPTIONAL REGULATOR REDD-RELATED"/>
    <property type="match status" value="1"/>
</dbReference>
<dbReference type="SUPFAM" id="SSF46894">
    <property type="entry name" value="C-terminal effector domain of the bipartite response regulators"/>
    <property type="match status" value="1"/>
</dbReference>
<dbReference type="RefSeq" id="WP_208428396.1">
    <property type="nucleotide sequence ID" value="NZ_JAEPRJ010000001.1"/>
</dbReference>
<proteinExistence type="predicted"/>
<dbReference type="Pfam" id="PF03704">
    <property type="entry name" value="BTAD"/>
    <property type="match status" value="1"/>
</dbReference>
<dbReference type="Gene3D" id="1.10.10.10">
    <property type="entry name" value="Winged helix-like DNA-binding domain superfamily/Winged helix DNA-binding domain"/>
    <property type="match status" value="1"/>
</dbReference>
<evidence type="ECO:0000259" key="1">
    <source>
        <dbReference type="PROSITE" id="PS50887"/>
    </source>
</evidence>
<organism evidence="2 3">
    <name type="scientific">Catonella massiliensis</name>
    <dbReference type="NCBI Taxonomy" id="2799636"/>
    <lineage>
        <taxon>Bacteria</taxon>
        <taxon>Bacillati</taxon>
        <taxon>Bacillota</taxon>
        <taxon>Clostridia</taxon>
        <taxon>Lachnospirales</taxon>
        <taxon>Lachnospiraceae</taxon>
        <taxon>Catonella</taxon>
    </lineage>
</organism>
<dbReference type="EMBL" id="JAEPRJ010000001">
    <property type="protein sequence ID" value="MBK5896856.1"/>
    <property type="molecule type" value="Genomic_DNA"/>
</dbReference>
<dbReference type="SMART" id="SM01043">
    <property type="entry name" value="BTAD"/>
    <property type="match status" value="1"/>
</dbReference>